<organism evidence="3 4">
    <name type="scientific">Brassicogethes aeneus</name>
    <name type="common">Rape pollen beetle</name>
    <name type="synonym">Meligethes aeneus</name>
    <dbReference type="NCBI Taxonomy" id="1431903"/>
    <lineage>
        <taxon>Eukaryota</taxon>
        <taxon>Metazoa</taxon>
        <taxon>Ecdysozoa</taxon>
        <taxon>Arthropoda</taxon>
        <taxon>Hexapoda</taxon>
        <taxon>Insecta</taxon>
        <taxon>Pterygota</taxon>
        <taxon>Neoptera</taxon>
        <taxon>Endopterygota</taxon>
        <taxon>Coleoptera</taxon>
        <taxon>Polyphaga</taxon>
        <taxon>Cucujiformia</taxon>
        <taxon>Nitidulidae</taxon>
        <taxon>Meligethinae</taxon>
        <taxon>Brassicogethes</taxon>
    </lineage>
</organism>
<dbReference type="InterPro" id="IPR036291">
    <property type="entry name" value="NAD(P)-bd_dom_sf"/>
</dbReference>
<dbReference type="Pfam" id="PF08240">
    <property type="entry name" value="ADH_N"/>
    <property type="match status" value="1"/>
</dbReference>
<dbReference type="Gene3D" id="3.90.180.10">
    <property type="entry name" value="Medium-chain alcohol dehydrogenases, catalytic domain"/>
    <property type="match status" value="1"/>
</dbReference>
<protein>
    <recommendedName>
        <fullName evidence="2">Enoyl reductase (ER) domain-containing protein</fullName>
    </recommendedName>
</protein>
<name>A0A9P0BIV1_BRAAE</name>
<dbReference type="Proteomes" id="UP001154078">
    <property type="component" value="Chromosome 9"/>
</dbReference>
<dbReference type="InterPro" id="IPR013154">
    <property type="entry name" value="ADH-like_N"/>
</dbReference>
<dbReference type="AlphaFoldDB" id="A0A9P0BIV1"/>
<dbReference type="Pfam" id="PF13602">
    <property type="entry name" value="ADH_zinc_N_2"/>
    <property type="match status" value="1"/>
</dbReference>
<dbReference type="SMART" id="SM00829">
    <property type="entry name" value="PKS_ER"/>
    <property type="match status" value="1"/>
</dbReference>
<evidence type="ECO:0000313" key="3">
    <source>
        <dbReference type="EMBL" id="CAH0564081.1"/>
    </source>
</evidence>
<evidence type="ECO:0000256" key="1">
    <source>
        <dbReference type="ARBA" id="ARBA00023002"/>
    </source>
</evidence>
<dbReference type="Gene3D" id="3.40.50.720">
    <property type="entry name" value="NAD(P)-binding Rossmann-like Domain"/>
    <property type="match status" value="1"/>
</dbReference>
<dbReference type="InterPro" id="IPR052100">
    <property type="entry name" value="SV-ATPase_mito-regulator"/>
</dbReference>
<keyword evidence="4" id="KW-1185">Reference proteome</keyword>
<reference evidence="3" key="1">
    <citation type="submission" date="2021-12" db="EMBL/GenBank/DDBJ databases">
        <authorList>
            <person name="King R."/>
        </authorList>
    </citation>
    <scope>NUCLEOTIDE SEQUENCE</scope>
</reference>
<feature type="domain" description="Enoyl reductase (ER)" evidence="2">
    <location>
        <begin position="15"/>
        <end position="333"/>
    </location>
</feature>
<dbReference type="SUPFAM" id="SSF50129">
    <property type="entry name" value="GroES-like"/>
    <property type="match status" value="1"/>
</dbReference>
<dbReference type="SUPFAM" id="SSF51735">
    <property type="entry name" value="NAD(P)-binding Rossmann-fold domains"/>
    <property type="match status" value="1"/>
</dbReference>
<gene>
    <name evidence="3" type="ORF">MELIAE_LOCUS12709</name>
</gene>
<dbReference type="OrthoDB" id="203908at2759"/>
<dbReference type="InterPro" id="IPR020843">
    <property type="entry name" value="ER"/>
</dbReference>
<keyword evidence="1" id="KW-0560">Oxidoreductase</keyword>
<sequence length="335" mass="36961">MVLETSKSVVVTKFGGYESIQIKEFDLPSLEGTIEVKVSYGGLNFADLYTRQGLMMDKKLPFVLGMECSGIITAIGAENTDFKVGQQVVCYDHQGGMFREKIRVPPRHVFAVPDDLDGDVAASLFVNYLTAYFAVLQTGNLRENEQVLIMSCAGGLGWAATQLSKTVKGVKIIGTGSDFKAKFAMENGVDIFIDKNNVGEYKYDLILCTESGPILETLQNLLNPLGRIVMLGANNIIQNENKLSTLSLLKLWWTTKTISPESLIMNNRTCSGLHLGTLMELEPQKVDLALKKILGMLNDGKINPRIHCTYPLEEIVSATKDLANRKNIGKVLLKF</sequence>
<dbReference type="PANTHER" id="PTHR44054">
    <property type="entry name" value="SYNAPTIC VESICLE MEMBRANE PROTEIN VAT-1 HOMOLOG-LIKE"/>
    <property type="match status" value="1"/>
</dbReference>
<dbReference type="GO" id="GO:0016491">
    <property type="term" value="F:oxidoreductase activity"/>
    <property type="evidence" value="ECO:0007669"/>
    <property type="project" value="UniProtKB-KW"/>
</dbReference>
<evidence type="ECO:0000259" key="2">
    <source>
        <dbReference type="SMART" id="SM00829"/>
    </source>
</evidence>
<proteinExistence type="predicted"/>
<evidence type="ECO:0000313" key="4">
    <source>
        <dbReference type="Proteomes" id="UP001154078"/>
    </source>
</evidence>
<dbReference type="EMBL" id="OV121140">
    <property type="protein sequence ID" value="CAH0564081.1"/>
    <property type="molecule type" value="Genomic_DNA"/>
</dbReference>
<dbReference type="InterPro" id="IPR011032">
    <property type="entry name" value="GroES-like_sf"/>
</dbReference>
<accession>A0A9P0BIV1</accession>
<dbReference type="PANTHER" id="PTHR44054:SF1">
    <property type="entry name" value="SYNAPTIC VESICLE MEMBRANE PROTEIN VAT-1 HOMOLOG"/>
    <property type="match status" value="1"/>
</dbReference>